<feature type="domain" description="VOC" evidence="1">
    <location>
        <begin position="7"/>
        <end position="133"/>
    </location>
</feature>
<dbReference type="RefSeq" id="WP_188566457.1">
    <property type="nucleotide sequence ID" value="NZ_BMED01000002.1"/>
</dbReference>
<evidence type="ECO:0000313" key="2">
    <source>
        <dbReference type="EMBL" id="GGC77723.1"/>
    </source>
</evidence>
<comment type="caution">
    <text evidence="2">The sequence shown here is derived from an EMBL/GenBank/DDBJ whole genome shotgun (WGS) entry which is preliminary data.</text>
</comment>
<evidence type="ECO:0000259" key="1">
    <source>
        <dbReference type="PROSITE" id="PS51819"/>
    </source>
</evidence>
<dbReference type="Gene3D" id="3.30.720.110">
    <property type="match status" value="1"/>
</dbReference>
<dbReference type="AlphaFoldDB" id="A0A916UMK2"/>
<accession>A0A916UMK2</accession>
<reference evidence="2" key="1">
    <citation type="journal article" date="2014" name="Int. J. Syst. Evol. Microbiol.">
        <title>Complete genome sequence of Corynebacterium casei LMG S-19264T (=DSM 44701T), isolated from a smear-ripened cheese.</title>
        <authorList>
            <consortium name="US DOE Joint Genome Institute (JGI-PGF)"/>
            <person name="Walter F."/>
            <person name="Albersmeier A."/>
            <person name="Kalinowski J."/>
            <person name="Ruckert C."/>
        </authorList>
    </citation>
    <scope>NUCLEOTIDE SEQUENCE</scope>
    <source>
        <strain evidence="2">CGMCC 1.10998</strain>
    </source>
</reference>
<dbReference type="InterPro" id="IPR029068">
    <property type="entry name" value="Glyas_Bleomycin-R_OHBP_Dase"/>
</dbReference>
<dbReference type="Proteomes" id="UP000637423">
    <property type="component" value="Unassembled WGS sequence"/>
</dbReference>
<gene>
    <name evidence="2" type="primary">phnB</name>
    <name evidence="2" type="ORF">GCM10011396_26110</name>
</gene>
<dbReference type="EMBL" id="BMED01000002">
    <property type="protein sequence ID" value="GGC77723.1"/>
    <property type="molecule type" value="Genomic_DNA"/>
</dbReference>
<dbReference type="InterPro" id="IPR037523">
    <property type="entry name" value="VOC_core"/>
</dbReference>
<sequence length="153" mass="17301">MSTEYKPVVHEMIAYLRVRRAPDAIRFYQQVFGAKETFRLDEPSGRVGHAELEIGGAKLMLSDEYPEYGILGPESVAGTAMAMYLQVDNVDKLMESAIAAGATVTMPAQDQFYGERSGKIRDPFGHEWMFSHQIEQLSVEEMQRRFDEISKSS</sequence>
<dbReference type="PANTHER" id="PTHR34109:SF1">
    <property type="entry name" value="VOC DOMAIN-CONTAINING PROTEIN"/>
    <property type="match status" value="1"/>
</dbReference>
<proteinExistence type="predicted"/>
<dbReference type="PANTHER" id="PTHR34109">
    <property type="entry name" value="BNAUNNG04460D PROTEIN-RELATED"/>
    <property type="match status" value="1"/>
</dbReference>
<organism evidence="2 3">
    <name type="scientific">Undibacterium terreum</name>
    <dbReference type="NCBI Taxonomy" id="1224302"/>
    <lineage>
        <taxon>Bacteria</taxon>
        <taxon>Pseudomonadati</taxon>
        <taxon>Pseudomonadota</taxon>
        <taxon>Betaproteobacteria</taxon>
        <taxon>Burkholderiales</taxon>
        <taxon>Oxalobacteraceae</taxon>
        <taxon>Undibacterium</taxon>
    </lineage>
</organism>
<dbReference type="SUPFAM" id="SSF54593">
    <property type="entry name" value="Glyoxalase/Bleomycin resistance protein/Dihydroxybiphenyl dioxygenase"/>
    <property type="match status" value="1"/>
</dbReference>
<name>A0A916UMK2_9BURK</name>
<reference evidence="2" key="2">
    <citation type="submission" date="2020-09" db="EMBL/GenBank/DDBJ databases">
        <authorList>
            <person name="Sun Q."/>
            <person name="Zhou Y."/>
        </authorList>
    </citation>
    <scope>NUCLEOTIDE SEQUENCE</scope>
    <source>
        <strain evidence="2">CGMCC 1.10998</strain>
    </source>
</reference>
<dbReference type="PROSITE" id="PS51819">
    <property type="entry name" value="VOC"/>
    <property type="match status" value="1"/>
</dbReference>
<dbReference type="CDD" id="cd07246">
    <property type="entry name" value="VOC_like"/>
    <property type="match status" value="1"/>
</dbReference>
<dbReference type="Gene3D" id="3.30.720.120">
    <property type="match status" value="1"/>
</dbReference>
<dbReference type="InterPro" id="IPR004360">
    <property type="entry name" value="Glyas_Fos-R_dOase_dom"/>
</dbReference>
<evidence type="ECO:0000313" key="3">
    <source>
        <dbReference type="Proteomes" id="UP000637423"/>
    </source>
</evidence>
<keyword evidence="3" id="KW-1185">Reference proteome</keyword>
<dbReference type="Pfam" id="PF00903">
    <property type="entry name" value="Glyoxalase"/>
    <property type="match status" value="1"/>
</dbReference>
<protein>
    <submittedName>
        <fullName evidence="2">Glyoxalase</fullName>
    </submittedName>
</protein>